<dbReference type="EMBL" id="PPCV01000002">
    <property type="protein sequence ID" value="RXW33047.1"/>
    <property type="molecule type" value="Genomic_DNA"/>
</dbReference>
<dbReference type="OrthoDB" id="3173073at2"/>
<evidence type="ECO:0000256" key="9">
    <source>
        <dbReference type="HAMAP-Rule" id="MF_00061"/>
    </source>
</evidence>
<protein>
    <recommendedName>
        <fullName evidence="3 9">4-diphosphocytidyl-2-C-methyl-D-erythritol kinase</fullName>
        <shortName evidence="9">CMK</shortName>
        <ecNumber evidence="2 9">2.7.1.148</ecNumber>
    </recommendedName>
    <alternativeName>
        <fullName evidence="8 9">4-(cytidine-5'-diphospho)-2-C-methyl-D-erythritol kinase</fullName>
    </alternativeName>
</protein>
<comment type="similarity">
    <text evidence="1 9">Belongs to the GHMP kinase family. IspE subfamily.</text>
</comment>
<dbReference type="GO" id="GO:0005524">
    <property type="term" value="F:ATP binding"/>
    <property type="evidence" value="ECO:0007669"/>
    <property type="project" value="UniProtKB-UniRule"/>
</dbReference>
<keyword evidence="6 9" id="KW-0418">Kinase</keyword>
<dbReference type="UniPathway" id="UPA00056">
    <property type="reaction ID" value="UER00094"/>
</dbReference>
<dbReference type="InterPro" id="IPR006204">
    <property type="entry name" value="GHMP_kinase_N_dom"/>
</dbReference>
<evidence type="ECO:0000256" key="5">
    <source>
        <dbReference type="ARBA" id="ARBA00022741"/>
    </source>
</evidence>
<name>A0A4Q2EHI4_9ACTN</name>
<dbReference type="InterPro" id="IPR014721">
    <property type="entry name" value="Ribsml_uS5_D2-typ_fold_subgr"/>
</dbReference>
<dbReference type="PANTHER" id="PTHR43527">
    <property type="entry name" value="4-DIPHOSPHOCYTIDYL-2-C-METHYL-D-ERYTHRITOL KINASE, CHLOROPLASTIC"/>
    <property type="match status" value="1"/>
</dbReference>
<dbReference type="InterPro" id="IPR036554">
    <property type="entry name" value="GHMP_kinase_C_sf"/>
</dbReference>
<keyword evidence="9" id="KW-0414">Isoprene biosynthesis</keyword>
<dbReference type="NCBIfam" id="NF002870">
    <property type="entry name" value="PRK03188.1"/>
    <property type="match status" value="1"/>
</dbReference>
<proteinExistence type="inferred from homology"/>
<feature type="domain" description="GHMP kinase N-terminal" evidence="10">
    <location>
        <begin position="73"/>
        <end position="151"/>
    </location>
</feature>
<dbReference type="Proteomes" id="UP000290624">
    <property type="component" value="Unassembled WGS sequence"/>
</dbReference>
<dbReference type="InterPro" id="IPR013750">
    <property type="entry name" value="GHMP_kinase_C_dom"/>
</dbReference>
<dbReference type="Gene3D" id="3.30.230.10">
    <property type="match status" value="1"/>
</dbReference>
<evidence type="ECO:0000256" key="2">
    <source>
        <dbReference type="ARBA" id="ARBA00012052"/>
    </source>
</evidence>
<gene>
    <name evidence="9" type="primary">ispE</name>
    <name evidence="12" type="ORF">C1706_04090</name>
</gene>
<dbReference type="SUPFAM" id="SSF54211">
    <property type="entry name" value="Ribosomal protein S5 domain 2-like"/>
    <property type="match status" value="1"/>
</dbReference>
<dbReference type="SUPFAM" id="SSF55060">
    <property type="entry name" value="GHMP Kinase, C-terminal domain"/>
    <property type="match status" value="1"/>
</dbReference>
<comment type="pathway">
    <text evidence="9">Isoprenoid biosynthesis; isopentenyl diphosphate biosynthesis via DXP pathway; isopentenyl diphosphate from 1-deoxy-D-xylulose 5-phosphate: step 3/6.</text>
</comment>
<feature type="binding site" evidence="9">
    <location>
        <begin position="102"/>
        <end position="112"/>
    </location>
    <ligand>
        <name>ATP</name>
        <dbReference type="ChEBI" id="CHEBI:30616"/>
    </ligand>
</feature>
<evidence type="ECO:0000259" key="11">
    <source>
        <dbReference type="Pfam" id="PF08544"/>
    </source>
</evidence>
<dbReference type="PIRSF" id="PIRSF010376">
    <property type="entry name" value="IspE"/>
    <property type="match status" value="1"/>
</dbReference>
<feature type="domain" description="GHMP kinase C-terminal" evidence="11">
    <location>
        <begin position="210"/>
        <end position="281"/>
    </location>
</feature>
<keyword evidence="13" id="KW-1185">Reference proteome</keyword>
<evidence type="ECO:0000313" key="12">
    <source>
        <dbReference type="EMBL" id="RXW33047.1"/>
    </source>
</evidence>
<dbReference type="InterPro" id="IPR004424">
    <property type="entry name" value="IspE"/>
</dbReference>
<dbReference type="EC" id="2.7.1.148" evidence="2 9"/>
<comment type="catalytic activity">
    <reaction evidence="9">
        <text>4-CDP-2-C-methyl-D-erythritol + ATP = 4-CDP-2-C-methyl-D-erythritol 2-phosphate + ADP + H(+)</text>
        <dbReference type="Rhea" id="RHEA:18437"/>
        <dbReference type="ChEBI" id="CHEBI:15378"/>
        <dbReference type="ChEBI" id="CHEBI:30616"/>
        <dbReference type="ChEBI" id="CHEBI:57823"/>
        <dbReference type="ChEBI" id="CHEBI:57919"/>
        <dbReference type="ChEBI" id="CHEBI:456216"/>
        <dbReference type="EC" id="2.7.1.148"/>
    </reaction>
</comment>
<evidence type="ECO:0000313" key="13">
    <source>
        <dbReference type="Proteomes" id="UP000290624"/>
    </source>
</evidence>
<accession>A0A4Q2EHI4</accession>
<evidence type="ECO:0000256" key="3">
    <source>
        <dbReference type="ARBA" id="ARBA00017473"/>
    </source>
</evidence>
<evidence type="ECO:0000256" key="6">
    <source>
        <dbReference type="ARBA" id="ARBA00022777"/>
    </source>
</evidence>
<dbReference type="AlphaFoldDB" id="A0A4Q2EHI4"/>
<dbReference type="Pfam" id="PF08544">
    <property type="entry name" value="GHMP_kinases_C"/>
    <property type="match status" value="1"/>
</dbReference>
<dbReference type="Gene3D" id="3.30.70.890">
    <property type="entry name" value="GHMP kinase, C-terminal domain"/>
    <property type="match status" value="1"/>
</dbReference>
<dbReference type="NCBIfam" id="TIGR00154">
    <property type="entry name" value="ispE"/>
    <property type="match status" value="1"/>
</dbReference>
<keyword evidence="5 9" id="KW-0547">Nucleotide-binding</keyword>
<sequence>MEKAERIRVRVPGKVNLALRVGGRRADGYHPLDTVFQAVSLFDEVEALPAPRGVRTVRVLGDQASLVPTDESNLALKAAQALASYAGMRQPGVELVIRKTIPVTGGMAGGSADAAAALIACAALWRIDVAPDELAVVAAGLGADVPFCLMGSTALGRGRGDELVPMLSRGSYHWVLALPDVELSTPEVFARFDELNPDAGPAPETPPGLLAGLASGDIAQVADNLVNDLQPAAVSLRPHLADVLAAGVDAGALTGIVSGSGPTCAFLSENEDAAVRLSNALAGSDLARAVRRVCAPVPGARLLSC</sequence>
<evidence type="ECO:0000259" key="10">
    <source>
        <dbReference type="Pfam" id="PF00288"/>
    </source>
</evidence>
<dbReference type="GO" id="GO:0019288">
    <property type="term" value="P:isopentenyl diphosphate biosynthetic process, methylerythritol 4-phosphate pathway"/>
    <property type="evidence" value="ECO:0007669"/>
    <property type="project" value="UniProtKB-UniRule"/>
</dbReference>
<comment type="function">
    <text evidence="9">Catalyzes the phosphorylation of the position 2 hydroxy group of 4-diphosphocytidyl-2C-methyl-D-erythritol.</text>
</comment>
<comment type="caution">
    <text evidence="12">The sequence shown here is derived from an EMBL/GenBank/DDBJ whole genome shotgun (WGS) entry which is preliminary data.</text>
</comment>
<reference evidence="12 13" key="1">
    <citation type="submission" date="2018-01" db="EMBL/GenBank/DDBJ databases">
        <title>Lactibacter flavus gen. nov., sp. nov., a novel bacterium of the family Propionibacteriaceae isolated from raw milk and dairy products.</title>
        <authorList>
            <person name="Wenning M."/>
            <person name="Breitenwieser F."/>
            <person name="Huptas C."/>
            <person name="von Neubeck M."/>
            <person name="Busse H.-J."/>
            <person name="Scherer S."/>
        </authorList>
    </citation>
    <scope>NUCLEOTIDE SEQUENCE [LARGE SCALE GENOMIC DNA]</scope>
    <source>
        <strain evidence="12 13">VG341</strain>
    </source>
</reference>
<keyword evidence="7 9" id="KW-0067">ATP-binding</keyword>
<dbReference type="InterPro" id="IPR020568">
    <property type="entry name" value="Ribosomal_Su5_D2-typ_SF"/>
</dbReference>
<dbReference type="GO" id="GO:0016114">
    <property type="term" value="P:terpenoid biosynthetic process"/>
    <property type="evidence" value="ECO:0007669"/>
    <property type="project" value="UniProtKB-UniRule"/>
</dbReference>
<evidence type="ECO:0000256" key="7">
    <source>
        <dbReference type="ARBA" id="ARBA00022840"/>
    </source>
</evidence>
<dbReference type="Pfam" id="PF00288">
    <property type="entry name" value="GHMP_kinases_N"/>
    <property type="match status" value="1"/>
</dbReference>
<feature type="active site" evidence="9">
    <location>
        <position position="144"/>
    </location>
</feature>
<keyword evidence="4 9" id="KW-0808">Transferase</keyword>
<evidence type="ECO:0000256" key="8">
    <source>
        <dbReference type="ARBA" id="ARBA00032554"/>
    </source>
</evidence>
<dbReference type="GO" id="GO:0050515">
    <property type="term" value="F:4-(cytidine 5'-diphospho)-2-C-methyl-D-erythritol kinase activity"/>
    <property type="evidence" value="ECO:0007669"/>
    <property type="project" value="UniProtKB-UniRule"/>
</dbReference>
<organism evidence="12 13">
    <name type="scientific">Propioniciclava flava</name>
    <dbReference type="NCBI Taxonomy" id="2072026"/>
    <lineage>
        <taxon>Bacteria</taxon>
        <taxon>Bacillati</taxon>
        <taxon>Actinomycetota</taxon>
        <taxon>Actinomycetes</taxon>
        <taxon>Propionibacteriales</taxon>
        <taxon>Propionibacteriaceae</taxon>
        <taxon>Propioniciclava</taxon>
    </lineage>
</organism>
<dbReference type="RefSeq" id="WP_129457946.1">
    <property type="nucleotide sequence ID" value="NZ_PPCV01000002.1"/>
</dbReference>
<evidence type="ECO:0000256" key="1">
    <source>
        <dbReference type="ARBA" id="ARBA00009684"/>
    </source>
</evidence>
<dbReference type="HAMAP" id="MF_00061">
    <property type="entry name" value="IspE"/>
    <property type="match status" value="1"/>
</dbReference>
<feature type="active site" evidence="9">
    <location>
        <position position="14"/>
    </location>
</feature>
<dbReference type="PANTHER" id="PTHR43527:SF2">
    <property type="entry name" value="4-DIPHOSPHOCYTIDYL-2-C-METHYL-D-ERYTHRITOL KINASE, CHLOROPLASTIC"/>
    <property type="match status" value="1"/>
</dbReference>
<evidence type="ECO:0000256" key="4">
    <source>
        <dbReference type="ARBA" id="ARBA00022679"/>
    </source>
</evidence>